<evidence type="ECO:0000259" key="2">
    <source>
        <dbReference type="Pfam" id="PF07510"/>
    </source>
</evidence>
<dbReference type="InterPro" id="IPR011089">
    <property type="entry name" value="GmrSD_C"/>
</dbReference>
<dbReference type="AlphaFoldDB" id="A0A7W8G7W6"/>
<gene>
    <name evidence="3" type="ORF">HNP76_000703</name>
</gene>
<evidence type="ECO:0000259" key="1">
    <source>
        <dbReference type="Pfam" id="PF03235"/>
    </source>
</evidence>
<organism evidence="3 4">
    <name type="scientific">Treponema ruminis</name>
    <dbReference type="NCBI Taxonomy" id="744515"/>
    <lineage>
        <taxon>Bacteria</taxon>
        <taxon>Pseudomonadati</taxon>
        <taxon>Spirochaetota</taxon>
        <taxon>Spirochaetia</taxon>
        <taxon>Spirochaetales</taxon>
        <taxon>Treponemataceae</taxon>
        <taxon>Treponema</taxon>
    </lineage>
</organism>
<dbReference type="Proteomes" id="UP000518887">
    <property type="component" value="Unassembled WGS sequence"/>
</dbReference>
<reference evidence="3 4" key="1">
    <citation type="submission" date="2020-08" db="EMBL/GenBank/DDBJ databases">
        <title>Genomic Encyclopedia of Type Strains, Phase IV (KMG-IV): sequencing the most valuable type-strain genomes for metagenomic binning, comparative biology and taxonomic classification.</title>
        <authorList>
            <person name="Goeker M."/>
        </authorList>
    </citation>
    <scope>NUCLEOTIDE SEQUENCE [LARGE SCALE GENOMIC DNA]</scope>
    <source>
        <strain evidence="3 4">DSM 103462</strain>
    </source>
</reference>
<keyword evidence="4" id="KW-1185">Reference proteome</keyword>
<dbReference type="EMBL" id="JACHFQ010000002">
    <property type="protein sequence ID" value="MBB5225359.1"/>
    <property type="molecule type" value="Genomic_DNA"/>
</dbReference>
<evidence type="ECO:0000313" key="3">
    <source>
        <dbReference type="EMBL" id="MBB5225359.1"/>
    </source>
</evidence>
<name>A0A7W8G7W6_9SPIR</name>
<dbReference type="RefSeq" id="WP_184657567.1">
    <property type="nucleotide sequence ID" value="NZ_CP031518.1"/>
</dbReference>
<evidence type="ECO:0000313" key="4">
    <source>
        <dbReference type="Proteomes" id="UP000518887"/>
    </source>
</evidence>
<dbReference type="Pfam" id="PF03235">
    <property type="entry name" value="GmrSD_N"/>
    <property type="match status" value="1"/>
</dbReference>
<sequence>MSYFAEQKTIRELLTSQLYRIPRNQRKYVWNHDNWEDLFSDLEFATSNNTNHFIGSIVLLKEKEKVDGLSKFTVIDGQQRLFTITIFLSALLFIMKKNNLESDYYGTEKYIATKDDKNNSHHIFYSSYHLGLDKIISAIQTIPFGEVPTLSSFLKIYITDKKKDKNIEEAFEYYVQKIEEFITKQNGETGKITVLRDSIINTEYVRIEATTEEDSYTIFEILNARGQNLADHELLKNYVMRYIRPIEKVDEVKQEWEDMEKLLGAGINKYLLHYLIHRYKINDNDRKDAYKAIKTYVKANNVEAFFSDFIQKSVYYSKLYNPLLVDSEGNQICSPEEYSIFKFFKSKRQEQFRPVILSLMHQLDLEKITNEQYKEAITFIKQFFICYTLIGKEKSNTITSVISEYAYKLERNFDDGALSKFYESFKKRIPNKEWFKKAFSTIGYSNHFKFYKDPKETEKAKLVLEIYEEYLGNKNMPAEYTIEHILPDSDGEQNSNIGNLLPLEKDLNERCDNLPLKQKIPIYKESEFKSVKRFVKSYEGREENFNVLNRMSHLADDFYKMINS</sequence>
<accession>A0A7W8G7W6</accession>
<feature type="domain" description="GmrSD restriction endonucleases C-terminal" evidence="2">
    <location>
        <begin position="449"/>
        <end position="534"/>
    </location>
</feature>
<dbReference type="Pfam" id="PF07510">
    <property type="entry name" value="GmrSD_C"/>
    <property type="match status" value="1"/>
</dbReference>
<protein>
    <submittedName>
        <fullName evidence="3">Uncharacterized protein with ParB-like and HNH nuclease domain</fullName>
    </submittedName>
</protein>
<dbReference type="PANTHER" id="PTHR35149">
    <property type="entry name" value="SLL5132 PROTEIN"/>
    <property type="match status" value="1"/>
</dbReference>
<comment type="caution">
    <text evidence="3">The sequence shown here is derived from an EMBL/GenBank/DDBJ whole genome shotgun (WGS) entry which is preliminary data.</text>
</comment>
<proteinExistence type="predicted"/>
<feature type="domain" description="GmrSD restriction endonucleases N-terminal" evidence="1">
    <location>
        <begin position="11"/>
        <end position="239"/>
    </location>
</feature>
<dbReference type="PANTHER" id="PTHR35149:SF1">
    <property type="entry name" value="DUF5655 DOMAIN-CONTAINING PROTEIN"/>
    <property type="match status" value="1"/>
</dbReference>
<dbReference type="InterPro" id="IPR004919">
    <property type="entry name" value="GmrSD_N"/>
</dbReference>